<sequence length="399" mass="42725">MTATIDGAAVLADVEQFHRRFNAFPNEDAFTAVVLWDAHTHMLDAFESTPRLAFLSPEPGSGKTRALEIIQTLVPRPMITNDVSPAALFRSVSDTDARPVVLLDEIDTVFGPRASGNEDLRGLINAGHRRSGVVYRCVGDGSTQVVQPFPVYAALATAGLGDLPDTILTRSVVIRMRRRAPNERVEPFRERVNVAEGNVLRDRLAAWADTVRDHVAGAWPEMPEGITDRPADVWEPLLAVADVAGGDWPERARAACLALVAAATAGDKASVGIRLLSDLRDAFGDAERLLSADLVDRLTALDDAPWADLDGKPLTPRTLARLLGDYVTADNTPIRSRNIKTGARTVSKGYYAADLADAWLRYCPPLSPDSATAATAATTQVNGTVPVADGTEVAATSAT</sequence>
<protein>
    <submittedName>
        <fullName evidence="1">DUF3631 domain-containing protein</fullName>
    </submittedName>
</protein>
<dbReference type="AlphaFoldDB" id="I2N0X1"/>
<accession>I2N0X1</accession>
<proteinExistence type="predicted"/>
<dbReference type="EMBL" id="CP029159">
    <property type="protein sequence ID" value="QKM69070.1"/>
    <property type="molecule type" value="Genomic_DNA"/>
</dbReference>
<dbReference type="Proteomes" id="UP000005940">
    <property type="component" value="Chromosome"/>
</dbReference>
<evidence type="ECO:0000313" key="2">
    <source>
        <dbReference type="Proteomes" id="UP000005940"/>
    </source>
</evidence>
<evidence type="ECO:0000313" key="1">
    <source>
        <dbReference type="EMBL" id="QKM69070.1"/>
    </source>
</evidence>
<gene>
    <name evidence="1" type="ORF">STSU_019815</name>
</gene>
<name>I2N0X1_STRT9</name>
<organism evidence="1 2">
    <name type="scientific">Streptomyces tsukubensis (strain DSM 42081 / NBRC 108919 / NRRL 18488 / 9993)</name>
    <dbReference type="NCBI Taxonomy" id="1114943"/>
    <lineage>
        <taxon>Bacteria</taxon>
        <taxon>Bacillati</taxon>
        <taxon>Actinomycetota</taxon>
        <taxon>Actinomycetes</taxon>
        <taxon>Kitasatosporales</taxon>
        <taxon>Streptomycetaceae</taxon>
        <taxon>Streptomyces</taxon>
    </lineage>
</organism>
<keyword evidence="2" id="KW-1185">Reference proteome</keyword>
<dbReference type="InterPro" id="IPR027417">
    <property type="entry name" value="P-loop_NTPase"/>
</dbReference>
<reference evidence="1 2" key="1">
    <citation type="journal article" date="2012" name="J. Bacteriol.">
        <title>Draft genome of Streptomyces tsukubaensis NRRL 18488, the producer of the clinically important immunosuppressant tacrolimus (FK506).</title>
        <authorList>
            <person name="Barreiro C."/>
            <person name="Prieto C."/>
            <person name="Sola-Landa A."/>
            <person name="Solera E."/>
            <person name="Martinez-Castro M."/>
            <person name="Perez-Redondo R."/>
            <person name="Garcia-Estrada C."/>
            <person name="Aparicio J.F."/>
            <person name="Fernandez-Martinez L.T."/>
            <person name="Santos-Aberturas J."/>
            <person name="Salehi-Najafabadi Z."/>
            <person name="Rodriguez-Garcia A."/>
            <person name="Tauch A."/>
            <person name="Martin J.F."/>
        </authorList>
    </citation>
    <scope>NUCLEOTIDE SEQUENCE [LARGE SCALE GENOMIC DNA]</scope>
    <source>
        <strain evidence="2">DSM 42081 / NBRC 108919 / NRRL 18488 / 9993</strain>
    </source>
</reference>
<dbReference type="SUPFAM" id="SSF52540">
    <property type="entry name" value="P-loop containing nucleoside triphosphate hydrolases"/>
    <property type="match status" value="1"/>
</dbReference>
<dbReference type="RefSeq" id="WP_006348458.1">
    <property type="nucleotide sequence ID" value="NZ_CP029159.1"/>
</dbReference>
<dbReference type="Pfam" id="PF12307">
    <property type="entry name" value="DUF3631"/>
    <property type="match status" value="1"/>
</dbReference>
<dbReference type="InterPro" id="IPR022081">
    <property type="entry name" value="DUF3631"/>
</dbReference>